<sequence>MKGTYDSVCRRAIWRAISASAHRACLCSDLISDLISATPPNPFSFPFPFLTDIAALSRQPPSTGKPPSAVIQPTSHLPLDDDHYELAYRHTMGKLSLMSRGREAVEHNNLRRPLRPTGGVHEPPPGSGSQMTLMGRIPSDPGWYACSRCMGGGGRRKSRNKDRYRTSGVRWCRVVDMACPATLQLSADTGTAWQGSMGRPSRKGLSHGRGSVTWASTLEPDADLLEVPKEELIRGLAVQRRRENESTGSRAPHSPVGGWSLALETLHRHKPQL</sequence>
<name>A0AA87ZNF5_FICCA</name>
<evidence type="ECO:0000313" key="3">
    <source>
        <dbReference type="Proteomes" id="UP001187192"/>
    </source>
</evidence>
<feature type="region of interest" description="Disordered" evidence="1">
    <location>
        <begin position="239"/>
        <end position="258"/>
    </location>
</feature>
<evidence type="ECO:0000256" key="1">
    <source>
        <dbReference type="SAM" id="MobiDB-lite"/>
    </source>
</evidence>
<evidence type="ECO:0000313" key="2">
    <source>
        <dbReference type="EMBL" id="GMN29863.1"/>
    </source>
</evidence>
<protein>
    <submittedName>
        <fullName evidence="2">Uncharacterized protein</fullName>
    </submittedName>
</protein>
<keyword evidence="3" id="KW-1185">Reference proteome</keyword>
<dbReference type="AlphaFoldDB" id="A0AA87ZNF5"/>
<comment type="caution">
    <text evidence="2">The sequence shown here is derived from an EMBL/GenBank/DDBJ whole genome shotgun (WGS) entry which is preliminary data.</text>
</comment>
<organism evidence="2 3">
    <name type="scientific">Ficus carica</name>
    <name type="common">Common fig</name>
    <dbReference type="NCBI Taxonomy" id="3494"/>
    <lineage>
        <taxon>Eukaryota</taxon>
        <taxon>Viridiplantae</taxon>
        <taxon>Streptophyta</taxon>
        <taxon>Embryophyta</taxon>
        <taxon>Tracheophyta</taxon>
        <taxon>Spermatophyta</taxon>
        <taxon>Magnoliopsida</taxon>
        <taxon>eudicotyledons</taxon>
        <taxon>Gunneridae</taxon>
        <taxon>Pentapetalae</taxon>
        <taxon>rosids</taxon>
        <taxon>fabids</taxon>
        <taxon>Rosales</taxon>
        <taxon>Moraceae</taxon>
        <taxon>Ficeae</taxon>
        <taxon>Ficus</taxon>
    </lineage>
</organism>
<gene>
    <name evidence="2" type="ORF">TIFTF001_002590</name>
</gene>
<dbReference type="Proteomes" id="UP001187192">
    <property type="component" value="Unassembled WGS sequence"/>
</dbReference>
<dbReference type="EMBL" id="BTGU01000002">
    <property type="protein sequence ID" value="GMN29863.1"/>
    <property type="molecule type" value="Genomic_DNA"/>
</dbReference>
<accession>A0AA87ZNF5</accession>
<reference evidence="2" key="1">
    <citation type="submission" date="2023-07" db="EMBL/GenBank/DDBJ databases">
        <title>draft genome sequence of fig (Ficus carica).</title>
        <authorList>
            <person name="Takahashi T."/>
            <person name="Nishimura K."/>
        </authorList>
    </citation>
    <scope>NUCLEOTIDE SEQUENCE</scope>
</reference>
<proteinExistence type="predicted"/>